<dbReference type="Proteomes" id="UP000694569">
    <property type="component" value="Unplaced"/>
</dbReference>
<organism evidence="8 9">
    <name type="scientific">Leptobrachium leishanense</name>
    <name type="common">Leishan spiny toad</name>
    <dbReference type="NCBI Taxonomy" id="445787"/>
    <lineage>
        <taxon>Eukaryota</taxon>
        <taxon>Metazoa</taxon>
        <taxon>Chordata</taxon>
        <taxon>Craniata</taxon>
        <taxon>Vertebrata</taxon>
        <taxon>Euteleostomi</taxon>
        <taxon>Amphibia</taxon>
        <taxon>Batrachia</taxon>
        <taxon>Anura</taxon>
        <taxon>Pelobatoidea</taxon>
        <taxon>Megophryidae</taxon>
        <taxon>Leptobrachium</taxon>
    </lineage>
</organism>
<comment type="similarity">
    <text evidence="2 6">Belongs to the CDC50/LEM3 family.</text>
</comment>
<dbReference type="GO" id="GO:0005794">
    <property type="term" value="C:Golgi apparatus"/>
    <property type="evidence" value="ECO:0007669"/>
    <property type="project" value="TreeGrafter"/>
</dbReference>
<dbReference type="OrthoDB" id="340608at2759"/>
<accession>A0A8C5PAX3</accession>
<keyword evidence="3 7" id="KW-0812">Transmembrane</keyword>
<comment type="subcellular location">
    <subcellularLocation>
        <location evidence="1">Membrane</location>
    </subcellularLocation>
</comment>
<evidence type="ECO:0000313" key="9">
    <source>
        <dbReference type="Proteomes" id="UP000694569"/>
    </source>
</evidence>
<dbReference type="PIRSF" id="PIRSF015840">
    <property type="entry name" value="DUF284_TM_euk"/>
    <property type="match status" value="1"/>
</dbReference>
<evidence type="ECO:0000256" key="5">
    <source>
        <dbReference type="ARBA" id="ARBA00023136"/>
    </source>
</evidence>
<protein>
    <recommendedName>
        <fullName evidence="6">Cell cycle control protein</fullName>
    </recommendedName>
</protein>
<reference evidence="8" key="2">
    <citation type="submission" date="2025-09" db="UniProtKB">
        <authorList>
            <consortium name="Ensembl"/>
        </authorList>
    </citation>
    <scope>IDENTIFICATION</scope>
</reference>
<dbReference type="PANTHER" id="PTHR10926:SF19">
    <property type="entry name" value="CELL CYCLE CONTROL PROTEIN 50B"/>
    <property type="match status" value="1"/>
</dbReference>
<dbReference type="AlphaFoldDB" id="A0A8C5PAX3"/>
<sequence length="414" mass="46600">MFLGVARMFEASVSCIRCEDNCKPTAPSIVFILSMTMAPKDIQSKESVPSQRPDNTAFTQQRLPAWQPLLSASIVLPFFFLAGFSFIAVGIGLFYSSNSIKECEFDYTGSQPGDRCGECLNVVFNATHPCNCNFTFNLTDVFQGPVFMYYELSNFFQNHFRYMASRDDTQLSGYLSNLKSHGDFSPLYASGSAQQSKSASSFCHDQSPVNACYPYQYDEKNTPYAPCGAVANSMFNDVFKLSYYVNGNYTEVPLTGKGIAWWTDYNIKFSNPTEDNKTLTAVFEDTTQKPPQWAVPVWQLSDDATNNGFVNEDFIVWMRTAALPSFRKLYRRIESGNFTEGLPVGQYFLQIDYKYPVLSFNGRKKIVFSSVSWMGGKNPFLGIAYIVFGSLCVFFGILMLIVFLKTQGTTNDDM</sequence>
<evidence type="ECO:0000256" key="2">
    <source>
        <dbReference type="ARBA" id="ARBA00009457"/>
    </source>
</evidence>
<keyword evidence="4 7" id="KW-1133">Transmembrane helix</keyword>
<evidence type="ECO:0000256" key="1">
    <source>
        <dbReference type="ARBA" id="ARBA00004370"/>
    </source>
</evidence>
<feature type="transmembrane region" description="Helical" evidence="7">
    <location>
        <begin position="380"/>
        <end position="404"/>
    </location>
</feature>
<evidence type="ECO:0000256" key="3">
    <source>
        <dbReference type="ARBA" id="ARBA00022692"/>
    </source>
</evidence>
<keyword evidence="9" id="KW-1185">Reference proteome</keyword>
<dbReference type="GO" id="GO:0005886">
    <property type="term" value="C:plasma membrane"/>
    <property type="evidence" value="ECO:0007669"/>
    <property type="project" value="TreeGrafter"/>
</dbReference>
<dbReference type="PANTHER" id="PTHR10926">
    <property type="entry name" value="CELL CYCLE CONTROL PROTEIN 50"/>
    <property type="match status" value="1"/>
</dbReference>
<dbReference type="Ensembl" id="ENSLLET00000011265.1">
    <property type="protein sequence ID" value="ENSLLEP00000010843.1"/>
    <property type="gene ID" value="ENSLLEG00000006813.1"/>
</dbReference>
<feature type="transmembrane region" description="Helical" evidence="7">
    <location>
        <begin position="74"/>
        <end position="95"/>
    </location>
</feature>
<evidence type="ECO:0000313" key="8">
    <source>
        <dbReference type="Ensembl" id="ENSLLEP00000010843.1"/>
    </source>
</evidence>
<evidence type="ECO:0000256" key="4">
    <source>
        <dbReference type="ARBA" id="ARBA00022989"/>
    </source>
</evidence>
<dbReference type="Pfam" id="PF03381">
    <property type="entry name" value="CDC50"/>
    <property type="match status" value="1"/>
</dbReference>
<dbReference type="InterPro" id="IPR005045">
    <property type="entry name" value="CDC50/LEM3_fam"/>
</dbReference>
<dbReference type="GeneTree" id="ENSGT00390000004660"/>
<proteinExistence type="inferred from homology"/>
<dbReference type="GO" id="GO:0005783">
    <property type="term" value="C:endoplasmic reticulum"/>
    <property type="evidence" value="ECO:0007669"/>
    <property type="project" value="TreeGrafter"/>
</dbReference>
<name>A0A8C5PAX3_9ANUR</name>
<evidence type="ECO:0000256" key="6">
    <source>
        <dbReference type="PIRNR" id="PIRNR015840"/>
    </source>
</evidence>
<dbReference type="GO" id="GO:0045332">
    <property type="term" value="P:phospholipid translocation"/>
    <property type="evidence" value="ECO:0007669"/>
    <property type="project" value="TreeGrafter"/>
</dbReference>
<evidence type="ECO:0000256" key="7">
    <source>
        <dbReference type="SAM" id="Phobius"/>
    </source>
</evidence>
<reference evidence="8" key="1">
    <citation type="submission" date="2025-08" db="UniProtKB">
        <authorList>
            <consortium name="Ensembl"/>
        </authorList>
    </citation>
    <scope>IDENTIFICATION</scope>
</reference>
<keyword evidence="5 6" id="KW-0472">Membrane</keyword>